<keyword evidence="3" id="KW-1185">Reference proteome</keyword>
<sequence length="377" mass="41551">MITVEALPARAGDCLWVEWDDGTRRRRMLIDGGTVGAAPALAERFARQPVGRRDFELVVCTHLDDDHIGGLLGLLTSPPEGFSTRDVWFNGHHQLLPRDLLGLPKAEKLTALLARAETPWNTATGGEAVVVPTDEAEPLPVTELPGLRLTLLSPTWDGLRALRDDWDAWKAEQRRKAGEEPAAPPDLLGPPRPAVEIPWRRLALDYSPDRAPRNGSSIAFCAEHTGDGSRVLFTGDAHAEVLVTSLRRLAPDGRHRVDLCKVAHHGSAHNTSPELLRALDCDQWLITTDGGHRVRGEEAKYRPGEGSHPSLRAMARLILGARWPTLWFNHRVPSTERYEDGFLQHRLGFRAQYPPRGTQGISLVVGPGTVTHAPPPR</sequence>
<dbReference type="InterPro" id="IPR001279">
    <property type="entry name" value="Metallo-B-lactamas"/>
</dbReference>
<dbReference type="RefSeq" id="WP_272173262.1">
    <property type="nucleotide sequence ID" value="NZ_JAQOSL010000091.1"/>
</dbReference>
<organism evidence="2 3">
    <name type="scientific">Streptomyces heilongjiangensis</name>
    <dbReference type="NCBI Taxonomy" id="945052"/>
    <lineage>
        <taxon>Bacteria</taxon>
        <taxon>Bacillati</taxon>
        <taxon>Actinomycetota</taxon>
        <taxon>Actinomycetes</taxon>
        <taxon>Kitasatosporales</taxon>
        <taxon>Streptomycetaceae</taxon>
        <taxon>Streptomyces</taxon>
    </lineage>
</organism>
<dbReference type="PANTHER" id="PTHR30619">
    <property type="entry name" value="DNA INTERNALIZATION/COMPETENCE PROTEIN COMEC/REC2"/>
    <property type="match status" value="1"/>
</dbReference>
<protein>
    <submittedName>
        <fullName evidence="2">ComEC/Rec2 family competence protein</fullName>
    </submittedName>
</protein>
<evidence type="ECO:0000313" key="2">
    <source>
        <dbReference type="EMBL" id="MFC5813256.1"/>
    </source>
</evidence>
<name>A0ABW1BJ68_9ACTN</name>
<dbReference type="InterPro" id="IPR052159">
    <property type="entry name" value="Competence_DNA_uptake"/>
</dbReference>
<feature type="domain" description="Metallo-beta-lactamase" evidence="1">
    <location>
        <begin position="11"/>
        <end position="75"/>
    </location>
</feature>
<dbReference type="PANTHER" id="PTHR30619:SF1">
    <property type="entry name" value="RECOMBINATION PROTEIN 2"/>
    <property type="match status" value="1"/>
</dbReference>
<dbReference type="Proteomes" id="UP001596112">
    <property type="component" value="Unassembled WGS sequence"/>
</dbReference>
<dbReference type="InterPro" id="IPR036866">
    <property type="entry name" value="RibonucZ/Hydroxyglut_hydro"/>
</dbReference>
<proteinExistence type="predicted"/>
<dbReference type="Gene3D" id="3.60.15.10">
    <property type="entry name" value="Ribonuclease Z/Hydroxyacylglutathione hydrolase-like"/>
    <property type="match status" value="1"/>
</dbReference>
<dbReference type="Pfam" id="PF00753">
    <property type="entry name" value="Lactamase_B"/>
    <property type="match status" value="1"/>
</dbReference>
<evidence type="ECO:0000259" key="1">
    <source>
        <dbReference type="Pfam" id="PF00753"/>
    </source>
</evidence>
<gene>
    <name evidence="2" type="ORF">ACFQGO_38130</name>
</gene>
<accession>A0ABW1BJ68</accession>
<comment type="caution">
    <text evidence="2">The sequence shown here is derived from an EMBL/GenBank/DDBJ whole genome shotgun (WGS) entry which is preliminary data.</text>
</comment>
<evidence type="ECO:0000313" key="3">
    <source>
        <dbReference type="Proteomes" id="UP001596112"/>
    </source>
</evidence>
<reference evidence="3" key="1">
    <citation type="journal article" date="2019" name="Int. J. Syst. Evol. Microbiol.">
        <title>The Global Catalogue of Microorganisms (GCM) 10K type strain sequencing project: providing services to taxonomists for standard genome sequencing and annotation.</title>
        <authorList>
            <consortium name="The Broad Institute Genomics Platform"/>
            <consortium name="The Broad Institute Genome Sequencing Center for Infectious Disease"/>
            <person name="Wu L."/>
            <person name="Ma J."/>
        </authorList>
    </citation>
    <scope>NUCLEOTIDE SEQUENCE [LARGE SCALE GENOMIC DNA]</scope>
    <source>
        <strain evidence="3">JCM 9918</strain>
    </source>
</reference>
<dbReference type="SUPFAM" id="SSF56281">
    <property type="entry name" value="Metallo-hydrolase/oxidoreductase"/>
    <property type="match status" value="1"/>
</dbReference>
<dbReference type="EMBL" id="JBHSNZ010000060">
    <property type="protein sequence ID" value="MFC5813256.1"/>
    <property type="molecule type" value="Genomic_DNA"/>
</dbReference>